<comment type="caution">
    <text evidence="1">The sequence shown here is derived from an EMBL/GenBank/DDBJ whole genome shotgun (WGS) entry which is preliminary data.</text>
</comment>
<accession>A0A8B6ETM6</accession>
<dbReference type="GO" id="GO:0032981">
    <property type="term" value="P:mitochondrial respiratory chain complex I assembly"/>
    <property type="evidence" value="ECO:0007669"/>
    <property type="project" value="TreeGrafter"/>
</dbReference>
<proteinExistence type="predicted"/>
<dbReference type="OrthoDB" id="10037790at2759"/>
<dbReference type="InterPro" id="IPR014807">
    <property type="entry name" value="Coa1"/>
</dbReference>
<dbReference type="Proteomes" id="UP000596742">
    <property type="component" value="Unassembled WGS sequence"/>
</dbReference>
<dbReference type="GO" id="GO:0005743">
    <property type="term" value="C:mitochondrial inner membrane"/>
    <property type="evidence" value="ECO:0007669"/>
    <property type="project" value="TreeGrafter"/>
</dbReference>
<dbReference type="PANTHER" id="PTHR47148:SF1">
    <property type="entry name" value="CYTOCHROME C OXIDASE ASSEMBLY FACTOR 1 HOMOLOG"/>
    <property type="match status" value="1"/>
</dbReference>
<evidence type="ECO:0000313" key="1">
    <source>
        <dbReference type="EMBL" id="VDI38899.1"/>
    </source>
</evidence>
<evidence type="ECO:0000313" key="2">
    <source>
        <dbReference type="Proteomes" id="UP000596742"/>
    </source>
</evidence>
<keyword evidence="2" id="KW-1185">Reference proteome</keyword>
<dbReference type="PANTHER" id="PTHR47148">
    <property type="entry name" value="CYTOCHROME C OXIDASE ASSEMBLY FACTOR 1 HOMOLOG"/>
    <property type="match status" value="1"/>
</dbReference>
<reference evidence="1" key="1">
    <citation type="submission" date="2018-11" db="EMBL/GenBank/DDBJ databases">
        <authorList>
            <person name="Alioto T."/>
            <person name="Alioto T."/>
        </authorList>
    </citation>
    <scope>NUCLEOTIDE SEQUENCE</scope>
</reference>
<protein>
    <submittedName>
        <fullName evidence="1">Uncharacterized protein</fullName>
    </submittedName>
</protein>
<name>A0A8B6ETM6_MYTGA</name>
<dbReference type="GO" id="GO:0033617">
    <property type="term" value="P:mitochondrial respiratory chain complex IV assembly"/>
    <property type="evidence" value="ECO:0007669"/>
    <property type="project" value="TreeGrafter"/>
</dbReference>
<dbReference type="Pfam" id="PF08695">
    <property type="entry name" value="Coa1"/>
    <property type="match status" value="1"/>
</dbReference>
<gene>
    <name evidence="1" type="ORF">MGAL_10B072048</name>
</gene>
<organism evidence="1 2">
    <name type="scientific">Mytilus galloprovincialis</name>
    <name type="common">Mediterranean mussel</name>
    <dbReference type="NCBI Taxonomy" id="29158"/>
    <lineage>
        <taxon>Eukaryota</taxon>
        <taxon>Metazoa</taxon>
        <taxon>Spiralia</taxon>
        <taxon>Lophotrochozoa</taxon>
        <taxon>Mollusca</taxon>
        <taxon>Bivalvia</taxon>
        <taxon>Autobranchia</taxon>
        <taxon>Pteriomorphia</taxon>
        <taxon>Mytilida</taxon>
        <taxon>Mytiloidea</taxon>
        <taxon>Mytilidae</taxon>
        <taxon>Mytilinae</taxon>
        <taxon>Mytilus</taxon>
    </lineage>
</organism>
<dbReference type="EMBL" id="UYJE01005643">
    <property type="protein sequence ID" value="VDI38899.1"/>
    <property type="molecule type" value="Genomic_DNA"/>
</dbReference>
<dbReference type="AlphaFoldDB" id="A0A8B6ETM6"/>
<sequence>MKNYLKHFAALGLSLGAAYTYAQISARDKYRVFMVNSEHFKKSVNLLQGYQPVVDLLGDPITADTVELNDPYTQVDDFSAQLSIPLHGTKKNGILLTKCSRPTIDDDWEVDSLDFRRVDNSKQWTFYVGKSKLHADTETKENVT</sequence>